<dbReference type="PANTHER" id="PTHR41302">
    <property type="entry name" value="PRESPORE-SPECIFIC TRANSCRIPTIONAL REGULATOR RSFA-RELATED"/>
    <property type="match status" value="1"/>
</dbReference>
<reference evidence="2" key="1">
    <citation type="submission" date="2023-06" db="EMBL/GenBank/DDBJ databases">
        <title>A Treasure from Seagulls: Isolation and Description of Aciduricobacillus qingdaonensis gen. nov., sp. nov., a Rare Obligately Uric Acid-utilizing Member in the Family Bacillaceae.</title>
        <authorList>
            <person name="Liu W."/>
            <person name="Wang B."/>
        </authorList>
    </citation>
    <scope>NUCLEOTIDE SEQUENCE</scope>
    <source>
        <strain evidence="2">44XB</strain>
    </source>
</reference>
<evidence type="ECO:0000313" key="2">
    <source>
        <dbReference type="EMBL" id="WLV25672.1"/>
    </source>
</evidence>
<organism evidence="2 3">
    <name type="scientific">Aciduricibacillus chroicocephali</name>
    <dbReference type="NCBI Taxonomy" id="3054939"/>
    <lineage>
        <taxon>Bacteria</taxon>
        <taxon>Bacillati</taxon>
        <taxon>Bacillota</taxon>
        <taxon>Bacilli</taxon>
        <taxon>Bacillales</taxon>
        <taxon>Bacillaceae</taxon>
        <taxon>Aciduricibacillus</taxon>
    </lineage>
</organism>
<proteinExistence type="predicted"/>
<feature type="domain" description="Myb-like" evidence="1">
    <location>
        <begin position="1"/>
        <end position="57"/>
    </location>
</feature>
<dbReference type="PROSITE" id="PS50090">
    <property type="entry name" value="MYB_LIKE"/>
    <property type="match status" value="1"/>
</dbReference>
<dbReference type="InterPro" id="IPR001005">
    <property type="entry name" value="SANT/Myb"/>
</dbReference>
<dbReference type="Pfam" id="PF13921">
    <property type="entry name" value="Myb_DNA-bind_6"/>
    <property type="match status" value="1"/>
</dbReference>
<accession>A0ABY9L1C7</accession>
<dbReference type="Proteomes" id="UP001180087">
    <property type="component" value="Chromosome"/>
</dbReference>
<name>A0ABY9L1C7_9BACI</name>
<gene>
    <name evidence="2" type="ORF">QR721_05555</name>
</gene>
<evidence type="ECO:0000313" key="3">
    <source>
        <dbReference type="Proteomes" id="UP001180087"/>
    </source>
</evidence>
<dbReference type="RefSeq" id="WP_348029465.1">
    <property type="nucleotide sequence ID" value="NZ_CP129113.1"/>
</dbReference>
<dbReference type="NCBIfam" id="TIGR02894">
    <property type="entry name" value="DNA_bind_RsfA"/>
    <property type="match status" value="1"/>
</dbReference>
<dbReference type="SUPFAM" id="SSF46689">
    <property type="entry name" value="Homeodomain-like"/>
    <property type="match status" value="1"/>
</dbReference>
<sequence>MNGSRQDAWTTSEDRILADTVLRYIREGGTQLDAFKEVGEKLKRTPAACGFRWNANIRKAHEKQIAEAKRLRKGLLQKVEEEVLPSKDALDHAIMLLENLRNDGKENEEEDYKMLFVKLKEENIQLEQLIGQYEDILKQMLQLLHQAQKAGREVLPFERDKGY</sequence>
<dbReference type="PANTHER" id="PTHR41302:SF2">
    <property type="entry name" value="PRESPORE SPECIFIC TRANSCRIPTIONAL ACTIVATOR RSFA"/>
    <property type="match status" value="1"/>
</dbReference>
<evidence type="ECO:0000259" key="1">
    <source>
        <dbReference type="PROSITE" id="PS50090"/>
    </source>
</evidence>
<dbReference type="EMBL" id="CP129113">
    <property type="protein sequence ID" value="WLV25672.1"/>
    <property type="molecule type" value="Genomic_DNA"/>
</dbReference>
<keyword evidence="3" id="KW-1185">Reference proteome</keyword>
<dbReference type="InterPro" id="IPR014243">
    <property type="entry name" value="RsfA-like"/>
</dbReference>
<dbReference type="InterPro" id="IPR009057">
    <property type="entry name" value="Homeodomain-like_sf"/>
</dbReference>
<protein>
    <submittedName>
        <fullName evidence="2">RsfA family transcriptional regulator</fullName>
    </submittedName>
</protein>